<evidence type="ECO:0000313" key="3">
    <source>
        <dbReference type="Proteomes" id="UP000054248"/>
    </source>
</evidence>
<protein>
    <submittedName>
        <fullName evidence="2">Uncharacterized protein</fullName>
    </submittedName>
</protein>
<organism evidence="2 3">
    <name type="scientific">Tulasnella calospora MUT 4182</name>
    <dbReference type="NCBI Taxonomy" id="1051891"/>
    <lineage>
        <taxon>Eukaryota</taxon>
        <taxon>Fungi</taxon>
        <taxon>Dikarya</taxon>
        <taxon>Basidiomycota</taxon>
        <taxon>Agaricomycotina</taxon>
        <taxon>Agaricomycetes</taxon>
        <taxon>Cantharellales</taxon>
        <taxon>Tulasnellaceae</taxon>
        <taxon>Tulasnella</taxon>
    </lineage>
</organism>
<dbReference type="AlphaFoldDB" id="A0A0C3Q4D3"/>
<evidence type="ECO:0000313" key="2">
    <source>
        <dbReference type="EMBL" id="KIO23785.1"/>
    </source>
</evidence>
<reference evidence="2 3" key="1">
    <citation type="submission" date="2014-04" db="EMBL/GenBank/DDBJ databases">
        <authorList>
            <consortium name="DOE Joint Genome Institute"/>
            <person name="Kuo A."/>
            <person name="Girlanda M."/>
            <person name="Perotto S."/>
            <person name="Kohler A."/>
            <person name="Nagy L.G."/>
            <person name="Floudas D."/>
            <person name="Copeland A."/>
            <person name="Barry K.W."/>
            <person name="Cichocki N."/>
            <person name="Veneault-Fourrey C."/>
            <person name="LaButti K."/>
            <person name="Lindquist E.A."/>
            <person name="Lipzen A."/>
            <person name="Lundell T."/>
            <person name="Morin E."/>
            <person name="Murat C."/>
            <person name="Sun H."/>
            <person name="Tunlid A."/>
            <person name="Henrissat B."/>
            <person name="Grigoriev I.V."/>
            <person name="Hibbett D.S."/>
            <person name="Martin F."/>
            <person name="Nordberg H.P."/>
            <person name="Cantor M.N."/>
            <person name="Hua S.X."/>
        </authorList>
    </citation>
    <scope>NUCLEOTIDE SEQUENCE [LARGE SCALE GENOMIC DNA]</scope>
    <source>
        <strain evidence="2 3">MUT 4182</strain>
    </source>
</reference>
<evidence type="ECO:0000256" key="1">
    <source>
        <dbReference type="SAM" id="MobiDB-lite"/>
    </source>
</evidence>
<gene>
    <name evidence="2" type="ORF">M407DRAFT_244669</name>
</gene>
<dbReference type="HOGENOM" id="CLU_2980786_0_0_1"/>
<sequence>MTSAYFLNGNPMTTPDLKEVAILHSGCDDRPKGVNSPSRRCVPPSVPFESPYETRPGF</sequence>
<name>A0A0C3Q4D3_9AGAM</name>
<dbReference type="EMBL" id="KN823076">
    <property type="protein sequence ID" value="KIO23785.1"/>
    <property type="molecule type" value="Genomic_DNA"/>
</dbReference>
<keyword evidence="3" id="KW-1185">Reference proteome</keyword>
<accession>A0A0C3Q4D3</accession>
<reference evidence="3" key="2">
    <citation type="submission" date="2015-01" db="EMBL/GenBank/DDBJ databases">
        <title>Evolutionary Origins and Diversification of the Mycorrhizal Mutualists.</title>
        <authorList>
            <consortium name="DOE Joint Genome Institute"/>
            <consortium name="Mycorrhizal Genomics Consortium"/>
            <person name="Kohler A."/>
            <person name="Kuo A."/>
            <person name="Nagy L.G."/>
            <person name="Floudas D."/>
            <person name="Copeland A."/>
            <person name="Barry K.W."/>
            <person name="Cichocki N."/>
            <person name="Veneault-Fourrey C."/>
            <person name="LaButti K."/>
            <person name="Lindquist E.A."/>
            <person name="Lipzen A."/>
            <person name="Lundell T."/>
            <person name="Morin E."/>
            <person name="Murat C."/>
            <person name="Riley R."/>
            <person name="Ohm R."/>
            <person name="Sun H."/>
            <person name="Tunlid A."/>
            <person name="Henrissat B."/>
            <person name="Grigoriev I.V."/>
            <person name="Hibbett D.S."/>
            <person name="Martin F."/>
        </authorList>
    </citation>
    <scope>NUCLEOTIDE SEQUENCE [LARGE SCALE GENOMIC DNA]</scope>
    <source>
        <strain evidence="3">MUT 4182</strain>
    </source>
</reference>
<dbReference type="Proteomes" id="UP000054248">
    <property type="component" value="Unassembled WGS sequence"/>
</dbReference>
<feature type="region of interest" description="Disordered" evidence="1">
    <location>
        <begin position="29"/>
        <end position="58"/>
    </location>
</feature>
<proteinExistence type="predicted"/>